<evidence type="ECO:0000313" key="2">
    <source>
        <dbReference type="EMBL" id="KAK3349025.1"/>
    </source>
</evidence>
<evidence type="ECO:0000256" key="1">
    <source>
        <dbReference type="SAM" id="MobiDB-lite"/>
    </source>
</evidence>
<feature type="compositionally biased region" description="Basic and acidic residues" evidence="1">
    <location>
        <begin position="195"/>
        <end position="207"/>
    </location>
</feature>
<accession>A0AAJ0HEG8</accession>
<organism evidence="2 3">
    <name type="scientific">Lasiosphaeria hispida</name>
    <dbReference type="NCBI Taxonomy" id="260671"/>
    <lineage>
        <taxon>Eukaryota</taxon>
        <taxon>Fungi</taxon>
        <taxon>Dikarya</taxon>
        <taxon>Ascomycota</taxon>
        <taxon>Pezizomycotina</taxon>
        <taxon>Sordariomycetes</taxon>
        <taxon>Sordariomycetidae</taxon>
        <taxon>Sordariales</taxon>
        <taxon>Lasiosphaeriaceae</taxon>
        <taxon>Lasiosphaeria</taxon>
    </lineage>
</organism>
<feature type="compositionally biased region" description="Basic and acidic residues" evidence="1">
    <location>
        <begin position="25"/>
        <end position="44"/>
    </location>
</feature>
<feature type="region of interest" description="Disordered" evidence="1">
    <location>
        <begin position="131"/>
        <end position="221"/>
    </location>
</feature>
<keyword evidence="3" id="KW-1185">Reference proteome</keyword>
<sequence>MLRGTGQTIGESPSSGPAPTTAGHHTHDVMNKIDPRVDSSHDKQPMPAQRDARAGTYGPHSSRMANILDPRVDSDNSNHNGQHGVAGAGAAMHGGRGHTTATNGPHNSRIANTLDPSVDSMSNRGAATVGYPGHNTGYNQNTDAGYSAGTGLHQTNHHHTSHHQQAAYPSGHMADNHPVNPLSGPGPAPNTAGPHKSDLLNKLDPSVDSKAGTGYNGRRVI</sequence>
<feature type="region of interest" description="Disordered" evidence="1">
    <location>
        <begin position="1"/>
        <end position="109"/>
    </location>
</feature>
<dbReference type="AlphaFoldDB" id="A0AAJ0HEG8"/>
<dbReference type="EMBL" id="JAUIQD010000005">
    <property type="protein sequence ID" value="KAK3349025.1"/>
    <property type="molecule type" value="Genomic_DNA"/>
</dbReference>
<evidence type="ECO:0000313" key="3">
    <source>
        <dbReference type="Proteomes" id="UP001275084"/>
    </source>
</evidence>
<dbReference type="PANTHER" id="PTHR39606">
    <property type="entry name" value="SURFACE PROTEIN, PUTATIVE-RELATED"/>
    <property type="match status" value="1"/>
</dbReference>
<protein>
    <recommendedName>
        <fullName evidence="4">Cell surface protein</fullName>
    </recommendedName>
</protein>
<feature type="compositionally biased region" description="Polar residues" evidence="1">
    <location>
        <begin position="1"/>
        <end position="18"/>
    </location>
</feature>
<proteinExistence type="predicted"/>
<evidence type="ECO:0008006" key="4">
    <source>
        <dbReference type="Google" id="ProtNLM"/>
    </source>
</evidence>
<reference evidence="2" key="2">
    <citation type="submission" date="2023-06" db="EMBL/GenBank/DDBJ databases">
        <authorList>
            <consortium name="Lawrence Berkeley National Laboratory"/>
            <person name="Haridas S."/>
            <person name="Hensen N."/>
            <person name="Bonometti L."/>
            <person name="Westerberg I."/>
            <person name="Brannstrom I.O."/>
            <person name="Guillou S."/>
            <person name="Cros-Aarteil S."/>
            <person name="Calhoun S."/>
            <person name="Kuo A."/>
            <person name="Mondo S."/>
            <person name="Pangilinan J."/>
            <person name="Riley R."/>
            <person name="Labutti K."/>
            <person name="Andreopoulos B."/>
            <person name="Lipzen A."/>
            <person name="Chen C."/>
            <person name="Yanf M."/>
            <person name="Daum C."/>
            <person name="Ng V."/>
            <person name="Clum A."/>
            <person name="Steindorff A."/>
            <person name="Ohm R."/>
            <person name="Martin F."/>
            <person name="Silar P."/>
            <person name="Natvig D."/>
            <person name="Lalanne C."/>
            <person name="Gautier V."/>
            <person name="Ament-Velasquez S.L."/>
            <person name="Kruys A."/>
            <person name="Hutchinson M.I."/>
            <person name="Powell A.J."/>
            <person name="Barry K."/>
            <person name="Miller A.N."/>
            <person name="Grigoriev I.V."/>
            <person name="Debuchy R."/>
            <person name="Gladieux P."/>
            <person name="Thoren M.H."/>
            <person name="Johannesson H."/>
        </authorList>
    </citation>
    <scope>NUCLEOTIDE SEQUENCE</scope>
    <source>
        <strain evidence="2">CBS 955.72</strain>
    </source>
</reference>
<feature type="compositionally biased region" description="Low complexity" evidence="1">
    <location>
        <begin position="81"/>
        <end position="102"/>
    </location>
</feature>
<dbReference type="PANTHER" id="PTHR39606:SF1">
    <property type="entry name" value="CELL SURFACE PROTEIN"/>
    <property type="match status" value="1"/>
</dbReference>
<gene>
    <name evidence="2" type="ORF">B0T25DRAFT_457668</name>
</gene>
<comment type="caution">
    <text evidence="2">The sequence shown here is derived from an EMBL/GenBank/DDBJ whole genome shotgun (WGS) entry which is preliminary data.</text>
</comment>
<dbReference type="Proteomes" id="UP001275084">
    <property type="component" value="Unassembled WGS sequence"/>
</dbReference>
<reference evidence="2" key="1">
    <citation type="journal article" date="2023" name="Mol. Phylogenet. Evol.">
        <title>Genome-scale phylogeny and comparative genomics of the fungal order Sordariales.</title>
        <authorList>
            <person name="Hensen N."/>
            <person name="Bonometti L."/>
            <person name="Westerberg I."/>
            <person name="Brannstrom I.O."/>
            <person name="Guillou S."/>
            <person name="Cros-Aarteil S."/>
            <person name="Calhoun S."/>
            <person name="Haridas S."/>
            <person name="Kuo A."/>
            <person name="Mondo S."/>
            <person name="Pangilinan J."/>
            <person name="Riley R."/>
            <person name="LaButti K."/>
            <person name="Andreopoulos B."/>
            <person name="Lipzen A."/>
            <person name="Chen C."/>
            <person name="Yan M."/>
            <person name="Daum C."/>
            <person name="Ng V."/>
            <person name="Clum A."/>
            <person name="Steindorff A."/>
            <person name="Ohm R.A."/>
            <person name="Martin F."/>
            <person name="Silar P."/>
            <person name="Natvig D.O."/>
            <person name="Lalanne C."/>
            <person name="Gautier V."/>
            <person name="Ament-Velasquez S.L."/>
            <person name="Kruys A."/>
            <person name="Hutchinson M.I."/>
            <person name="Powell A.J."/>
            <person name="Barry K."/>
            <person name="Miller A.N."/>
            <person name="Grigoriev I.V."/>
            <person name="Debuchy R."/>
            <person name="Gladieux P."/>
            <person name="Hiltunen Thoren M."/>
            <person name="Johannesson H."/>
        </authorList>
    </citation>
    <scope>NUCLEOTIDE SEQUENCE</scope>
    <source>
        <strain evidence="2">CBS 955.72</strain>
    </source>
</reference>
<name>A0AAJ0HEG8_9PEZI</name>